<accession>A0A7Y9W9U2</accession>
<feature type="transmembrane region" description="Helical" evidence="1">
    <location>
        <begin position="25"/>
        <end position="45"/>
    </location>
</feature>
<evidence type="ECO:0000313" key="2">
    <source>
        <dbReference type="EMBL" id="NYH16336.1"/>
    </source>
</evidence>
<comment type="caution">
    <text evidence="2">The sequence shown here is derived from an EMBL/GenBank/DDBJ whole genome shotgun (WGS) entry which is preliminary data.</text>
</comment>
<name>A0A7Y9W9U2_9BURK</name>
<keyword evidence="1" id="KW-0812">Transmembrane</keyword>
<feature type="transmembrane region" description="Helical" evidence="1">
    <location>
        <begin position="57"/>
        <end position="77"/>
    </location>
</feature>
<dbReference type="Proteomes" id="UP000572540">
    <property type="component" value="Unassembled WGS sequence"/>
</dbReference>
<protein>
    <recommendedName>
        <fullName evidence="4">CPBP family intramembrane metalloprotease</fullName>
    </recommendedName>
</protein>
<feature type="transmembrane region" description="Helical" evidence="1">
    <location>
        <begin position="89"/>
        <end position="109"/>
    </location>
</feature>
<feature type="transmembrane region" description="Helical" evidence="1">
    <location>
        <begin position="116"/>
        <end position="134"/>
    </location>
</feature>
<gene>
    <name evidence="2" type="ORF">GGD41_003564</name>
</gene>
<reference evidence="2 3" key="1">
    <citation type="submission" date="2020-07" db="EMBL/GenBank/DDBJ databases">
        <title>Exploring microbial biodiversity for novel pathways involved in the catabolism of aromatic compounds derived from lignin.</title>
        <authorList>
            <person name="Elkins J."/>
        </authorList>
    </citation>
    <scope>NUCLEOTIDE SEQUENCE [LARGE SCALE GENOMIC DNA]</scope>
    <source>
        <strain evidence="2 3">H2C3B</strain>
    </source>
</reference>
<sequence>MLLGVGALIASRAGFDRVFDAVTGGMPWARVALFLVLGVVGLYCAQRSGLQLAAHGLRHPLVVAFGIGLLVALYVAFVDLVVFRRLLPSTYVAYFSGLTLTTRLIYFMMRAFNENIFYRLFFMSAVLWVLGLVWRDSQGRLPNAAYWFAIILAQAVPMLINEAPFYPPHLTPVFLLYVVVRFILAGVLWGFLYWRYGFVTAETAHVGTHIFLQPIMGFVLGAG</sequence>
<evidence type="ECO:0008006" key="4">
    <source>
        <dbReference type="Google" id="ProtNLM"/>
    </source>
</evidence>
<keyword evidence="1" id="KW-0472">Membrane</keyword>
<proteinExistence type="predicted"/>
<feature type="transmembrane region" description="Helical" evidence="1">
    <location>
        <begin position="173"/>
        <end position="194"/>
    </location>
</feature>
<organism evidence="2 3">
    <name type="scientific">Paraburkholderia bryophila</name>
    <dbReference type="NCBI Taxonomy" id="420952"/>
    <lineage>
        <taxon>Bacteria</taxon>
        <taxon>Pseudomonadati</taxon>
        <taxon>Pseudomonadota</taxon>
        <taxon>Betaproteobacteria</taxon>
        <taxon>Burkholderiales</taxon>
        <taxon>Burkholderiaceae</taxon>
        <taxon>Paraburkholderia</taxon>
    </lineage>
</organism>
<dbReference type="RefSeq" id="WP_179759406.1">
    <property type="nucleotide sequence ID" value="NZ_JACCAU010000001.1"/>
</dbReference>
<evidence type="ECO:0000313" key="3">
    <source>
        <dbReference type="Proteomes" id="UP000572540"/>
    </source>
</evidence>
<dbReference type="AlphaFoldDB" id="A0A7Y9W9U2"/>
<feature type="transmembrane region" description="Helical" evidence="1">
    <location>
        <begin position="146"/>
        <end position="166"/>
    </location>
</feature>
<evidence type="ECO:0000256" key="1">
    <source>
        <dbReference type="SAM" id="Phobius"/>
    </source>
</evidence>
<dbReference type="EMBL" id="JACCAU010000001">
    <property type="protein sequence ID" value="NYH16336.1"/>
    <property type="molecule type" value="Genomic_DNA"/>
</dbReference>
<keyword evidence="1" id="KW-1133">Transmembrane helix</keyword>